<dbReference type="EMBL" id="GGEC01054807">
    <property type="protein sequence ID" value="MBX35291.1"/>
    <property type="molecule type" value="Transcribed_RNA"/>
</dbReference>
<sequence>MKPAKKQRKHISDHFKNHPKRHNFKYQIVHFKITDSSKYLQLYFISSLVKFWLRKLKCGLVS</sequence>
<reference evidence="1" key="1">
    <citation type="submission" date="2018-02" db="EMBL/GenBank/DDBJ databases">
        <title>Rhizophora mucronata_Transcriptome.</title>
        <authorList>
            <person name="Meera S.P."/>
            <person name="Sreeshan A."/>
            <person name="Augustine A."/>
        </authorList>
    </citation>
    <scope>NUCLEOTIDE SEQUENCE</scope>
    <source>
        <tissue evidence="1">Leaf</tissue>
    </source>
</reference>
<accession>A0A2P2MYJ2</accession>
<organism evidence="1">
    <name type="scientific">Rhizophora mucronata</name>
    <name type="common">Asiatic mangrove</name>
    <dbReference type="NCBI Taxonomy" id="61149"/>
    <lineage>
        <taxon>Eukaryota</taxon>
        <taxon>Viridiplantae</taxon>
        <taxon>Streptophyta</taxon>
        <taxon>Embryophyta</taxon>
        <taxon>Tracheophyta</taxon>
        <taxon>Spermatophyta</taxon>
        <taxon>Magnoliopsida</taxon>
        <taxon>eudicotyledons</taxon>
        <taxon>Gunneridae</taxon>
        <taxon>Pentapetalae</taxon>
        <taxon>rosids</taxon>
        <taxon>fabids</taxon>
        <taxon>Malpighiales</taxon>
        <taxon>Rhizophoraceae</taxon>
        <taxon>Rhizophora</taxon>
    </lineage>
</organism>
<evidence type="ECO:0000313" key="1">
    <source>
        <dbReference type="EMBL" id="MBX35291.1"/>
    </source>
</evidence>
<proteinExistence type="predicted"/>
<protein>
    <submittedName>
        <fullName evidence="1">Uncharacterized protein</fullName>
    </submittedName>
</protein>
<dbReference type="AlphaFoldDB" id="A0A2P2MYJ2"/>
<name>A0A2P2MYJ2_RHIMU</name>